<keyword evidence="1" id="KW-1133">Transmembrane helix</keyword>
<dbReference type="RefSeq" id="WP_093617586.1">
    <property type="nucleotide sequence ID" value="NZ_BOMT01000053.1"/>
</dbReference>
<sequence length="557" mass="58306">MTAADRLPDADPPWPWIFGAAGVAATAWSLPAVLRLQPEIGTVLSALVRDGDWHSALAVAALDLGAILPGVSVAAALALALLPGLRGTRADRRGSRDDRDPSGVVGEMTVYVQRYVPRATVVTHERPPHGTAKVCIRAGWRPVIIVLRPFHKLWREDPGAARALLLHEIGHLRAGDHVLLGMLGPYPLLARAWAPLYTILVLIPPALLDLDWRVFVPVNRLLPLALAAAPGAVVTPVAVLWAAELAADRFAVAVAGEADLGRAVGSGRSYPRNLLTHPPKALRRLVRTLAPGSGTAMAVAVPVVLAGEAVLLAVAAGVTWVAEDGFGPRVAYWYGPAYSWLIRSGTSICAVGAVVLIVWPLAARSWTRAWSGVRTVAPARRTTAGAPVVAMITTAALLLALRPAPDLQGWGADYPFTPGERFAGPDAAVPSRTGRDPVVVRVVDARDVAVHAGPDSAGTIRATVIGTVWTLPERGTATWLFPRTGRQVSGTCWKVSSGGYRVVVHEALPGGGTGSAELHADLGGAPPSGRLLWTRVPATGPASDVSATVVLAVEAGR</sequence>
<name>A0A1I2HVP7_9ACTN</name>
<dbReference type="EMBL" id="FONV01000009">
    <property type="protein sequence ID" value="SFF34215.1"/>
    <property type="molecule type" value="Genomic_DNA"/>
</dbReference>
<feature type="transmembrane region" description="Helical" evidence="1">
    <location>
        <begin position="383"/>
        <end position="401"/>
    </location>
</feature>
<dbReference type="AlphaFoldDB" id="A0A1I2HVP7"/>
<keyword evidence="1" id="KW-0472">Membrane</keyword>
<dbReference type="STRING" id="35752.SAMN05421541_10919"/>
<feature type="transmembrane region" description="Helical" evidence="1">
    <location>
        <begin position="56"/>
        <end position="82"/>
    </location>
</feature>
<evidence type="ECO:0000313" key="2">
    <source>
        <dbReference type="EMBL" id="SFF34215.1"/>
    </source>
</evidence>
<feature type="transmembrane region" description="Helical" evidence="1">
    <location>
        <begin position="188"/>
        <end position="208"/>
    </location>
</feature>
<evidence type="ECO:0000256" key="1">
    <source>
        <dbReference type="SAM" id="Phobius"/>
    </source>
</evidence>
<organism evidence="2 3">
    <name type="scientific">Actinoplanes philippinensis</name>
    <dbReference type="NCBI Taxonomy" id="35752"/>
    <lineage>
        <taxon>Bacteria</taxon>
        <taxon>Bacillati</taxon>
        <taxon>Actinomycetota</taxon>
        <taxon>Actinomycetes</taxon>
        <taxon>Micromonosporales</taxon>
        <taxon>Micromonosporaceae</taxon>
        <taxon>Actinoplanes</taxon>
    </lineage>
</organism>
<accession>A0A1I2HVP7</accession>
<dbReference type="Proteomes" id="UP000199645">
    <property type="component" value="Unassembled WGS sequence"/>
</dbReference>
<dbReference type="OrthoDB" id="3541723at2"/>
<proteinExistence type="predicted"/>
<evidence type="ECO:0008006" key="4">
    <source>
        <dbReference type="Google" id="ProtNLM"/>
    </source>
</evidence>
<keyword evidence="3" id="KW-1185">Reference proteome</keyword>
<evidence type="ECO:0000313" key="3">
    <source>
        <dbReference type="Proteomes" id="UP000199645"/>
    </source>
</evidence>
<keyword evidence="1" id="KW-0812">Transmembrane</keyword>
<gene>
    <name evidence="2" type="ORF">SAMN05421541_10919</name>
</gene>
<feature type="transmembrane region" description="Helical" evidence="1">
    <location>
        <begin position="294"/>
        <end position="320"/>
    </location>
</feature>
<feature type="transmembrane region" description="Helical" evidence="1">
    <location>
        <begin position="220"/>
        <end position="243"/>
    </location>
</feature>
<reference evidence="2 3" key="1">
    <citation type="submission" date="2016-10" db="EMBL/GenBank/DDBJ databases">
        <authorList>
            <person name="de Groot N.N."/>
        </authorList>
    </citation>
    <scope>NUCLEOTIDE SEQUENCE [LARGE SCALE GENOMIC DNA]</scope>
    <source>
        <strain evidence="2 3">DSM 43019</strain>
    </source>
</reference>
<protein>
    <recommendedName>
        <fullName evidence="4">Peptidase family M48</fullName>
    </recommendedName>
</protein>
<feature type="transmembrane region" description="Helical" evidence="1">
    <location>
        <begin position="16"/>
        <end position="36"/>
    </location>
</feature>
<feature type="transmembrane region" description="Helical" evidence="1">
    <location>
        <begin position="340"/>
        <end position="362"/>
    </location>
</feature>